<proteinExistence type="predicted"/>
<dbReference type="AlphaFoldDB" id="A0A009IF39"/>
<comment type="caution">
    <text evidence="2">The sequence shown here is derived from an EMBL/GenBank/DDBJ whole genome shotgun (WGS) entry which is preliminary data.</text>
</comment>
<evidence type="ECO:0000256" key="1">
    <source>
        <dbReference type="SAM" id="SignalP"/>
    </source>
</evidence>
<keyword evidence="1" id="KW-0732">Signal</keyword>
<dbReference type="Proteomes" id="UP000020595">
    <property type="component" value="Unassembled WGS sequence"/>
</dbReference>
<name>A0A009IF39_ACIB9</name>
<feature type="signal peptide" evidence="1">
    <location>
        <begin position="1"/>
        <end position="17"/>
    </location>
</feature>
<sequence>MRFIFLFISAISIQCYAASEAMELHYCETVKKAASGVMDARQHEVPAKELHDIANHLEEQQAKQLYQELIKSAYSSKLFEDPLIKSKAVENFQTTWHEQCLAKELAKNM</sequence>
<evidence type="ECO:0000313" key="2">
    <source>
        <dbReference type="EMBL" id="EXB03284.1"/>
    </source>
</evidence>
<gene>
    <name evidence="2" type="ORF">J512_4203</name>
</gene>
<protein>
    <recommendedName>
        <fullName evidence="4">Signal peptide-containing protein</fullName>
    </recommendedName>
</protein>
<evidence type="ECO:0000313" key="3">
    <source>
        <dbReference type="Proteomes" id="UP000020595"/>
    </source>
</evidence>
<reference evidence="2 3" key="1">
    <citation type="submission" date="2014-02" db="EMBL/GenBank/DDBJ databases">
        <title>Comparative genomics and transcriptomics to identify genetic mechanisms underlying the emergence of carbapenem resistant Acinetobacter baumannii (CRAb).</title>
        <authorList>
            <person name="Harris A.D."/>
            <person name="Johnson K.J."/>
            <person name="George J."/>
            <person name="Shefchek K."/>
            <person name="Daugherty S.C."/>
            <person name="Parankush S."/>
            <person name="Sadzewicz L."/>
            <person name="Tallon L."/>
            <person name="Sengamalay N."/>
            <person name="Hazen T.H."/>
            <person name="Rasko D.A."/>
        </authorList>
    </citation>
    <scope>NUCLEOTIDE SEQUENCE [LARGE SCALE GENOMIC DNA]</scope>
    <source>
        <strain evidence="2 3">1295743</strain>
    </source>
</reference>
<dbReference type="EMBL" id="JEWH01000111">
    <property type="protein sequence ID" value="EXB03284.1"/>
    <property type="molecule type" value="Genomic_DNA"/>
</dbReference>
<organism evidence="2 3">
    <name type="scientific">Acinetobacter baumannii (strain 1295743)</name>
    <dbReference type="NCBI Taxonomy" id="1310613"/>
    <lineage>
        <taxon>Bacteria</taxon>
        <taxon>Pseudomonadati</taxon>
        <taxon>Pseudomonadota</taxon>
        <taxon>Gammaproteobacteria</taxon>
        <taxon>Moraxellales</taxon>
        <taxon>Moraxellaceae</taxon>
        <taxon>Acinetobacter</taxon>
        <taxon>Acinetobacter calcoaceticus/baumannii complex</taxon>
    </lineage>
</organism>
<dbReference type="PATRIC" id="fig|1310613.3.peg.4004"/>
<evidence type="ECO:0008006" key="4">
    <source>
        <dbReference type="Google" id="ProtNLM"/>
    </source>
</evidence>
<feature type="chain" id="PRO_5001446602" description="Signal peptide-containing protein" evidence="1">
    <location>
        <begin position="18"/>
        <end position="109"/>
    </location>
</feature>
<dbReference type="RefSeq" id="WP_001210983.1">
    <property type="nucleotide sequence ID" value="NZ_JEWH01000111.1"/>
</dbReference>
<accession>A0A009IF39</accession>